<dbReference type="GO" id="GO:0030288">
    <property type="term" value="C:outer membrane-bounded periplasmic space"/>
    <property type="evidence" value="ECO:0007669"/>
    <property type="project" value="TreeGrafter"/>
</dbReference>
<evidence type="ECO:0000256" key="4">
    <source>
        <dbReference type="ARBA" id="ARBA00022729"/>
    </source>
</evidence>
<dbReference type="InterPro" id="IPR006059">
    <property type="entry name" value="SBP"/>
</dbReference>
<dbReference type="GO" id="GO:0030976">
    <property type="term" value="F:thiamine pyrophosphate binding"/>
    <property type="evidence" value="ECO:0007669"/>
    <property type="project" value="TreeGrafter"/>
</dbReference>
<dbReference type="GO" id="GO:0015888">
    <property type="term" value="P:thiamine transport"/>
    <property type="evidence" value="ECO:0007669"/>
    <property type="project" value="TreeGrafter"/>
</dbReference>
<dbReference type="PANTHER" id="PTHR30006:SF3">
    <property type="entry name" value="THIAMINE-BINDING PERIPLASMIC PROTEIN"/>
    <property type="match status" value="1"/>
</dbReference>
<comment type="similarity">
    <text evidence="2">Belongs to the bacterial solute-binding protein 1 family.</text>
</comment>
<gene>
    <name evidence="6" type="ORF">GIR22_12795</name>
</gene>
<reference evidence="6 7" key="1">
    <citation type="submission" date="2019-11" db="EMBL/GenBank/DDBJ databases">
        <title>Pseudmonas karstica sp. nov. and Pseudomonas spelaei sp. nov. from caves.</title>
        <authorList>
            <person name="Zeman M."/>
        </authorList>
    </citation>
    <scope>NUCLEOTIDE SEQUENCE [LARGE SCALE GENOMIC DNA]</scope>
    <source>
        <strain evidence="6 7">CCM 7891</strain>
    </source>
</reference>
<dbReference type="AlphaFoldDB" id="A0A7X2RS03"/>
<proteinExistence type="inferred from homology"/>
<keyword evidence="4" id="KW-0732">Signal</keyword>
<evidence type="ECO:0000256" key="2">
    <source>
        <dbReference type="ARBA" id="ARBA00008520"/>
    </source>
</evidence>
<name>A0A7X2RS03_9PSED</name>
<evidence type="ECO:0000256" key="5">
    <source>
        <dbReference type="ARBA" id="ARBA00022764"/>
    </source>
</evidence>
<dbReference type="CDD" id="cd13589">
    <property type="entry name" value="PBP2_polyamine_RpCGA009"/>
    <property type="match status" value="1"/>
</dbReference>
<dbReference type="Pfam" id="PF13416">
    <property type="entry name" value="SBP_bac_8"/>
    <property type="match status" value="1"/>
</dbReference>
<dbReference type="InterPro" id="IPR006311">
    <property type="entry name" value="TAT_signal"/>
</dbReference>
<evidence type="ECO:0000313" key="7">
    <source>
        <dbReference type="Proteomes" id="UP000431485"/>
    </source>
</evidence>
<dbReference type="GO" id="GO:0030975">
    <property type="term" value="F:thiamine binding"/>
    <property type="evidence" value="ECO:0007669"/>
    <property type="project" value="TreeGrafter"/>
</dbReference>
<sequence length="353" mass="39372">MSNPENPGRRHLLKAGATLALACSLPSVVRAADRRIIVSDPGGPYTNAYRKAFYDPFEKATGIKVISVARESQPVAQFSAMVKTRNYVWDVTTLTISADIPYLQSQGFLEPLGLSSEEFPDLLPEAITPNFLGVDVYSTVLAYRTDTFTQDTPQSWADFWNVEKFPGRRCLRRSPLDTLEQALLADGVGLDELYPLDVDRAFKSLDKIKPHIDLWWTSGAQAMQAIQSGEVDMISIWNGRAQAALENGAPVQIVWNQGLYSIEGWAVPKGTPRAQMATQFVRFCADAKRQAAFTDDLAYGPTNRKSFDDIPAERAALLPTAPQNLKNMRLPSPQWWADNRTQVTERFNAWILS</sequence>
<dbReference type="Proteomes" id="UP000431485">
    <property type="component" value="Unassembled WGS sequence"/>
</dbReference>
<evidence type="ECO:0000313" key="6">
    <source>
        <dbReference type="EMBL" id="MTD19996.1"/>
    </source>
</evidence>
<dbReference type="SUPFAM" id="SSF53850">
    <property type="entry name" value="Periplasmic binding protein-like II"/>
    <property type="match status" value="1"/>
</dbReference>
<dbReference type="Gene3D" id="3.40.190.10">
    <property type="entry name" value="Periplasmic binding protein-like II"/>
    <property type="match status" value="2"/>
</dbReference>
<protein>
    <submittedName>
        <fullName evidence="6">Extracellular solute-binding protein</fullName>
    </submittedName>
</protein>
<evidence type="ECO:0000256" key="1">
    <source>
        <dbReference type="ARBA" id="ARBA00004418"/>
    </source>
</evidence>
<accession>A0A7X2RS03</accession>
<comment type="caution">
    <text evidence="6">The sequence shown here is derived from an EMBL/GenBank/DDBJ whole genome shotgun (WGS) entry which is preliminary data.</text>
</comment>
<keyword evidence="5" id="KW-0574">Periplasm</keyword>
<organism evidence="6 7">
    <name type="scientific">Pseudomonas karstica</name>
    <dbReference type="NCBI Taxonomy" id="1055468"/>
    <lineage>
        <taxon>Bacteria</taxon>
        <taxon>Pseudomonadati</taxon>
        <taxon>Pseudomonadota</taxon>
        <taxon>Gammaproteobacteria</taxon>
        <taxon>Pseudomonadales</taxon>
        <taxon>Pseudomonadaceae</taxon>
        <taxon>Pseudomonas</taxon>
    </lineage>
</organism>
<dbReference type="PROSITE" id="PS51318">
    <property type="entry name" value="TAT"/>
    <property type="match status" value="1"/>
</dbReference>
<evidence type="ECO:0000256" key="3">
    <source>
        <dbReference type="ARBA" id="ARBA00022448"/>
    </source>
</evidence>
<dbReference type="EMBL" id="WLYI01000015">
    <property type="protein sequence ID" value="MTD19996.1"/>
    <property type="molecule type" value="Genomic_DNA"/>
</dbReference>
<dbReference type="RefSeq" id="WP_154743668.1">
    <property type="nucleotide sequence ID" value="NZ_JBHSTG010000008.1"/>
</dbReference>
<keyword evidence="3" id="KW-0813">Transport</keyword>
<comment type="subcellular location">
    <subcellularLocation>
        <location evidence="1">Periplasm</location>
    </subcellularLocation>
</comment>
<dbReference type="OrthoDB" id="9815444at2"/>
<dbReference type="PANTHER" id="PTHR30006">
    <property type="entry name" value="THIAMINE-BINDING PERIPLASMIC PROTEIN-RELATED"/>
    <property type="match status" value="1"/>
</dbReference>
<keyword evidence="7" id="KW-1185">Reference proteome</keyword>